<evidence type="ECO:0000259" key="1">
    <source>
        <dbReference type="PROSITE" id="PS00028"/>
    </source>
</evidence>
<organism evidence="2 3">
    <name type="scientific">Rhamnella rubrinervis</name>
    <dbReference type="NCBI Taxonomy" id="2594499"/>
    <lineage>
        <taxon>Eukaryota</taxon>
        <taxon>Viridiplantae</taxon>
        <taxon>Streptophyta</taxon>
        <taxon>Embryophyta</taxon>
        <taxon>Tracheophyta</taxon>
        <taxon>Spermatophyta</taxon>
        <taxon>Magnoliopsida</taxon>
        <taxon>eudicotyledons</taxon>
        <taxon>Gunneridae</taxon>
        <taxon>Pentapetalae</taxon>
        <taxon>rosids</taxon>
        <taxon>fabids</taxon>
        <taxon>Rosales</taxon>
        <taxon>Rhamnaceae</taxon>
        <taxon>rhamnoid group</taxon>
        <taxon>Rhamneae</taxon>
        <taxon>Rhamnella</taxon>
    </lineage>
</organism>
<reference evidence="2" key="1">
    <citation type="submission" date="2020-03" db="EMBL/GenBank/DDBJ databases">
        <title>A high-quality chromosome-level genome assembly of a woody plant with both climbing and erect habits, Rhamnella rubrinervis.</title>
        <authorList>
            <person name="Lu Z."/>
            <person name="Yang Y."/>
            <person name="Zhu X."/>
            <person name="Sun Y."/>
        </authorList>
    </citation>
    <scope>NUCLEOTIDE SEQUENCE</scope>
    <source>
        <strain evidence="2">BYM</strain>
        <tissue evidence="2">Leaf</tissue>
    </source>
</reference>
<feature type="domain" description="C2H2-type" evidence="1">
    <location>
        <begin position="24"/>
        <end position="46"/>
    </location>
</feature>
<dbReference type="EMBL" id="VOIH02000004">
    <property type="protein sequence ID" value="KAF3448955.1"/>
    <property type="molecule type" value="Genomic_DNA"/>
</dbReference>
<evidence type="ECO:0000313" key="2">
    <source>
        <dbReference type="EMBL" id="KAF3448955.1"/>
    </source>
</evidence>
<comment type="caution">
    <text evidence="2">The sequence shown here is derived from an EMBL/GenBank/DDBJ whole genome shotgun (WGS) entry which is preliminary data.</text>
</comment>
<name>A0A8K0MKK8_9ROSA</name>
<dbReference type="Proteomes" id="UP000796880">
    <property type="component" value="Unassembled WGS sequence"/>
</dbReference>
<dbReference type="InterPro" id="IPR013087">
    <property type="entry name" value="Znf_C2H2_type"/>
</dbReference>
<dbReference type="InterPro" id="IPR052929">
    <property type="entry name" value="RNase_H-like_EbsB-rel"/>
</dbReference>
<dbReference type="PROSITE" id="PS00028">
    <property type="entry name" value="ZINC_FINGER_C2H2_1"/>
    <property type="match status" value="1"/>
</dbReference>
<sequence>MCRVADGVEMTPNLDMAADVSMACRICSFVFNLGDIAITHQTLNVHGGWTSNMDKADLLSFGATLLYTIWKVRCEFFFEGEINLYQIIRSFNCSVEYYAEIGKKKEQPIAYAEESSSMIWRPPQRDFIKVNVDAMFVKANAAAAMVVRDDQGHVLFLASKLFKCNSPFDAEVETLSWAAAHVELCD</sequence>
<gene>
    <name evidence="2" type="ORF">FNV43_RR09675</name>
</gene>
<keyword evidence="3" id="KW-1185">Reference proteome</keyword>
<dbReference type="PANTHER" id="PTHR47074">
    <property type="entry name" value="BNAC02G40300D PROTEIN"/>
    <property type="match status" value="1"/>
</dbReference>
<evidence type="ECO:0000313" key="3">
    <source>
        <dbReference type="Proteomes" id="UP000796880"/>
    </source>
</evidence>
<dbReference type="AlphaFoldDB" id="A0A8K0MKK8"/>
<accession>A0A8K0MKK8</accession>
<dbReference type="OrthoDB" id="1206852at2759"/>
<protein>
    <recommendedName>
        <fullName evidence="1">C2H2-type domain-containing protein</fullName>
    </recommendedName>
</protein>
<proteinExistence type="predicted"/>
<dbReference type="PANTHER" id="PTHR47074:SF21">
    <property type="entry name" value="RNASE H TYPE-1 DOMAIN-CONTAINING PROTEIN"/>
    <property type="match status" value="1"/>
</dbReference>